<dbReference type="RefSeq" id="WP_109216701.1">
    <property type="nucleotide sequence ID" value="NZ_CABMEW010000017.1"/>
</dbReference>
<evidence type="ECO:0000313" key="2">
    <source>
        <dbReference type="Proteomes" id="UP000245288"/>
    </source>
</evidence>
<dbReference type="Proteomes" id="UP000245288">
    <property type="component" value="Unassembled WGS sequence"/>
</dbReference>
<gene>
    <name evidence="1" type="ORF">LG34_15130</name>
</gene>
<sequence length="167" mass="19073">MIALKITDIGTFINKLLKEGMCDHFLLQEAVITQAATFTIDGSLQADYFDSEETENLQLQDLSYVPFSLMRPHCLKLMQGKKKPLYFKFVFLLSPANQLNTVERAGTSFLPEDVSGMYLHFTYKNETLTCTTGISYRKFSLDKTLDQEWDRLVPVFLRKNGIAAEPV</sequence>
<proteinExistence type="predicted"/>
<reference evidence="1 2" key="1">
    <citation type="submission" date="2014-09" db="EMBL/GenBank/DDBJ databases">
        <title>Butyrate-producing bacteria isolated from human gut.</title>
        <authorList>
            <person name="Zhang Q."/>
            <person name="Zhao L."/>
        </authorList>
    </citation>
    <scope>NUCLEOTIDE SEQUENCE [LARGE SCALE GENOMIC DNA]</scope>
    <source>
        <strain evidence="1 2">21</strain>
    </source>
</reference>
<evidence type="ECO:0000313" key="1">
    <source>
        <dbReference type="EMBL" id="PWE85572.1"/>
    </source>
</evidence>
<dbReference type="InterPro" id="IPR043779">
    <property type="entry name" value="DUF5721"/>
</dbReference>
<dbReference type="AlphaFoldDB" id="A0A2V1JLS8"/>
<comment type="caution">
    <text evidence="1">The sequence shown here is derived from an EMBL/GenBank/DDBJ whole genome shotgun (WGS) entry which is preliminary data.</text>
</comment>
<accession>A0A2V1JLS8</accession>
<keyword evidence="2" id="KW-1185">Reference proteome</keyword>
<name>A0A2V1JLS8_EUBRA</name>
<dbReference type="OrthoDB" id="9787986at2"/>
<organism evidence="1 2">
    <name type="scientific">Eubacterium ramulus</name>
    <dbReference type="NCBI Taxonomy" id="39490"/>
    <lineage>
        <taxon>Bacteria</taxon>
        <taxon>Bacillati</taxon>
        <taxon>Bacillota</taxon>
        <taxon>Clostridia</taxon>
        <taxon>Eubacteriales</taxon>
        <taxon>Eubacteriaceae</taxon>
        <taxon>Eubacterium</taxon>
    </lineage>
</organism>
<dbReference type="Pfam" id="PF18988">
    <property type="entry name" value="DUF5721"/>
    <property type="match status" value="1"/>
</dbReference>
<protein>
    <submittedName>
        <fullName evidence="1">Uncharacterized protein</fullName>
    </submittedName>
</protein>
<dbReference type="EMBL" id="JRFU01000178">
    <property type="protein sequence ID" value="PWE85572.1"/>
    <property type="molecule type" value="Genomic_DNA"/>
</dbReference>